<reference evidence="8" key="1">
    <citation type="submission" date="2020-06" db="EMBL/GenBank/DDBJ databases">
        <authorList>
            <consortium name="Plant Systems Biology data submission"/>
        </authorList>
    </citation>
    <scope>NUCLEOTIDE SEQUENCE</scope>
    <source>
        <strain evidence="8">D6</strain>
    </source>
</reference>
<feature type="compositionally biased region" description="Low complexity" evidence="6">
    <location>
        <begin position="138"/>
        <end position="148"/>
    </location>
</feature>
<dbReference type="Proteomes" id="UP001153069">
    <property type="component" value="Unassembled WGS sequence"/>
</dbReference>
<keyword evidence="7" id="KW-0812">Transmembrane</keyword>
<dbReference type="PANTHER" id="PTHR48053">
    <property type="entry name" value="LEUCINE RICH REPEAT FAMILY PROTEIN, EXPRESSED"/>
    <property type="match status" value="1"/>
</dbReference>
<evidence type="ECO:0000256" key="7">
    <source>
        <dbReference type="SAM" id="Phobius"/>
    </source>
</evidence>
<evidence type="ECO:0000256" key="6">
    <source>
        <dbReference type="SAM" id="MobiDB-lite"/>
    </source>
</evidence>
<comment type="caution">
    <text evidence="8">The sequence shown here is derived from an EMBL/GenBank/DDBJ whole genome shotgun (WGS) entry which is preliminary data.</text>
</comment>
<evidence type="ECO:0000313" key="8">
    <source>
        <dbReference type="EMBL" id="CAB9520600.1"/>
    </source>
</evidence>
<accession>A0A9N8HPZ0</accession>
<dbReference type="OrthoDB" id="38453at2759"/>
<dbReference type="Pfam" id="PF00560">
    <property type="entry name" value="LRR_1"/>
    <property type="match status" value="3"/>
</dbReference>
<feature type="compositionally biased region" description="Basic and acidic residues" evidence="6">
    <location>
        <begin position="106"/>
        <end position="120"/>
    </location>
</feature>
<dbReference type="FunFam" id="3.80.10.10:FF:000095">
    <property type="entry name" value="LRR receptor-like serine/threonine-protein kinase GSO1"/>
    <property type="match status" value="1"/>
</dbReference>
<keyword evidence="9" id="KW-1185">Reference proteome</keyword>
<keyword evidence="5 7" id="KW-0472">Membrane</keyword>
<dbReference type="InterPro" id="IPR032675">
    <property type="entry name" value="LRR_dom_sf"/>
</dbReference>
<evidence type="ECO:0000256" key="3">
    <source>
        <dbReference type="ARBA" id="ARBA00022729"/>
    </source>
</evidence>
<evidence type="ECO:0000256" key="4">
    <source>
        <dbReference type="ARBA" id="ARBA00022737"/>
    </source>
</evidence>
<keyword evidence="7" id="KW-1133">Transmembrane helix</keyword>
<dbReference type="EMBL" id="CAICTM010001117">
    <property type="protein sequence ID" value="CAB9520600.1"/>
    <property type="molecule type" value="Genomic_DNA"/>
</dbReference>
<dbReference type="SUPFAM" id="SSF52058">
    <property type="entry name" value="L domain-like"/>
    <property type="match status" value="1"/>
</dbReference>
<dbReference type="GO" id="GO:0016020">
    <property type="term" value="C:membrane"/>
    <property type="evidence" value="ECO:0007669"/>
    <property type="project" value="UniProtKB-SubCell"/>
</dbReference>
<keyword evidence="3" id="KW-0732">Signal</keyword>
<dbReference type="InterPro" id="IPR051716">
    <property type="entry name" value="Plant_RL_S/T_kinase"/>
</dbReference>
<evidence type="ECO:0000256" key="2">
    <source>
        <dbReference type="ARBA" id="ARBA00022614"/>
    </source>
</evidence>
<feature type="region of interest" description="Disordered" evidence="6">
    <location>
        <begin position="1"/>
        <end position="189"/>
    </location>
</feature>
<feature type="compositionally biased region" description="Basic and acidic residues" evidence="6">
    <location>
        <begin position="54"/>
        <end position="64"/>
    </location>
</feature>
<dbReference type="AlphaFoldDB" id="A0A9N8HPZ0"/>
<proteinExistence type="predicted"/>
<gene>
    <name evidence="8" type="ORF">SEMRO_1119_G243150.1</name>
</gene>
<dbReference type="Gene3D" id="3.80.10.10">
    <property type="entry name" value="Ribonuclease Inhibitor"/>
    <property type="match status" value="1"/>
</dbReference>
<feature type="transmembrane region" description="Helical" evidence="7">
    <location>
        <begin position="290"/>
        <end position="308"/>
    </location>
</feature>
<organism evidence="8 9">
    <name type="scientific">Seminavis robusta</name>
    <dbReference type="NCBI Taxonomy" id="568900"/>
    <lineage>
        <taxon>Eukaryota</taxon>
        <taxon>Sar</taxon>
        <taxon>Stramenopiles</taxon>
        <taxon>Ochrophyta</taxon>
        <taxon>Bacillariophyta</taxon>
        <taxon>Bacillariophyceae</taxon>
        <taxon>Bacillariophycidae</taxon>
        <taxon>Naviculales</taxon>
        <taxon>Naviculaceae</taxon>
        <taxon>Seminavis</taxon>
    </lineage>
</organism>
<evidence type="ECO:0000256" key="5">
    <source>
        <dbReference type="ARBA" id="ARBA00023136"/>
    </source>
</evidence>
<dbReference type="InterPro" id="IPR001611">
    <property type="entry name" value="Leu-rich_rpt"/>
</dbReference>
<evidence type="ECO:0000256" key="1">
    <source>
        <dbReference type="ARBA" id="ARBA00004167"/>
    </source>
</evidence>
<feature type="compositionally biased region" description="Basic and acidic residues" evidence="6">
    <location>
        <begin position="1"/>
        <end position="17"/>
    </location>
</feature>
<protein>
    <submittedName>
        <fullName evidence="8">Leucine Rich Repeat</fullName>
    </submittedName>
</protein>
<feature type="compositionally biased region" description="Low complexity" evidence="6">
    <location>
        <begin position="159"/>
        <end position="182"/>
    </location>
</feature>
<keyword evidence="2" id="KW-0433">Leucine-rich repeat</keyword>
<keyword evidence="4" id="KW-0677">Repeat</keyword>
<comment type="subcellular location">
    <subcellularLocation>
        <location evidence="1">Membrane</location>
        <topology evidence="1">Single-pass membrane protein</topology>
    </subcellularLocation>
</comment>
<evidence type="ECO:0000313" key="9">
    <source>
        <dbReference type="Proteomes" id="UP001153069"/>
    </source>
</evidence>
<name>A0A9N8HPZ0_9STRA</name>
<dbReference type="PANTHER" id="PTHR48053:SF71">
    <property type="entry name" value="LEUCINE RICH REPEAT FAMILY PROTEIN, EXPRESSED"/>
    <property type="match status" value="1"/>
</dbReference>
<feature type="compositionally biased region" description="Polar residues" evidence="6">
    <location>
        <begin position="73"/>
        <end position="82"/>
    </location>
</feature>
<sequence length="805" mass="87073">METTDKLEQESGQKEDSADATAQRIVTQIMDEADAALKEQGRSKAQSDINSNSNHEEVESEKSHKTPRPGAQHVSSTESTFRQKGLLATVVSQPPASTSTATASLHTDRRDKLVSKKIAEEGNFQRMQSKSHHDADTPDTTTTSTATDQAGVSAAQANGKQPRQDQQQPTGTGGTTSSPPNQRQQQEPGAYASGWFDTESLELEPPQQQRAGLFEDHSTALDPHHLQDSYINSHNNSHNSTSHHGLAVANLVDEPSLPFGHAEDAQIVEPFDGRNRRNAASKKRFKTHSLLGVILLIAIGIVLMAVLVPGRKDNNDDSAPSGATSAADTTQAPTSTLDYILSLFPPETVEAIQTDPESSQSKAFQWLLGDDDDALYNNYTDQRILQKFALATLYYATNGDMWANHQGWLNYSVHECDWFNNPDFAFQRVIHSAFVPGYLEEFVYLEEEPSCDDDGLFKHLWLDGNTLEGTLPEELYMLTTLETFSVGFNEIDGTISSRVGQLTNLEGLDISDLLQAKVIPSEIGLLTNLRSLSLYDNGHSGILPTEIWQLTNIMYFFLGNYVLEGATIPPEVGNMSKVKWFIFEDCSLPGTIPTEFGNLDTLEWLGLGVNSMTGTIPSELGRLPMLKRLDVEGSSLHGTLPTELGLLSSFTALKLGGNAFSGTIPTEYGLLTNLAVNLDLSNSRSLTGPIPTELGLLTSLLELSLLNNNITGEIPSELGFLTSVGYLNLANNSLTGTMPNELSSLQATLHTLAVEGNPLLSGTLPAEICSINGSCIGTSQDPCTGPSGLSFDCTSILCGCGCQCG</sequence>